<sequence>MKNLPLNPQIFITNRQRFVERMKPNSIAIFVSNDEVPSNGDALYPFQQNSDLYWLSGIVQEDTMVVLFPDNPDPKYREVLVLVRPNEMKEKWDGKRLRKEEATAINGMEQIVWLDSLDPLLQQWIHLADSIYLDTNENDRKGSLLRTRDYRFVDEMKARFPLHQYERAAKLMKELRGVKTAYEIEVVKKAIEITGKAFERVMKFVKPGVMEYEIEAEIIHSFLSQRAEGQAYGSIVASGDRARTLHYVSNNQECKDGELILMDFGANYGGYAADLTRTIPVNGKFTERQKEVYNACLHLHNFAKSILKPGISILDYTEKVGEEATQQFLKLGLLKEEEVLNEDPINRAYRKYLYHGISHHLGLDVHDLGTRTESIKPGMLFTIEPGIYIEEEGMGIRIENNVWITEDGNIDLFRGIPITVEEIEAAMESQAVPSTTPQSA</sequence>
<dbReference type="PROSITE" id="PS00491">
    <property type="entry name" value="PROLINE_PEPTIDASE"/>
    <property type="match status" value="1"/>
</dbReference>
<dbReference type="PANTHER" id="PTHR43226:SF4">
    <property type="entry name" value="XAA-PRO AMINOPEPTIDASE 3"/>
    <property type="match status" value="1"/>
</dbReference>
<keyword evidence="6 10" id="KW-0479">Metal-binding</keyword>
<keyword evidence="9" id="KW-0464">Manganese</keyword>
<comment type="caution">
    <text evidence="12">The sequence shown here is derived from an EMBL/GenBank/DDBJ whole genome shotgun (WGS) entry which is preliminary data.</text>
</comment>
<evidence type="ECO:0000256" key="9">
    <source>
        <dbReference type="ARBA" id="ARBA00023211"/>
    </source>
</evidence>
<name>A0A9X3BH04_9BACT</name>
<evidence type="ECO:0000256" key="10">
    <source>
        <dbReference type="RuleBase" id="RU000590"/>
    </source>
</evidence>
<evidence type="ECO:0000256" key="5">
    <source>
        <dbReference type="ARBA" id="ARBA00022670"/>
    </source>
</evidence>
<dbReference type="Gene3D" id="3.40.350.10">
    <property type="entry name" value="Creatinase/prolidase N-terminal domain"/>
    <property type="match status" value="1"/>
</dbReference>
<evidence type="ECO:0000256" key="1">
    <source>
        <dbReference type="ARBA" id="ARBA00001424"/>
    </source>
</evidence>
<dbReference type="GO" id="GO:0030145">
    <property type="term" value="F:manganese ion binding"/>
    <property type="evidence" value="ECO:0007669"/>
    <property type="project" value="InterPro"/>
</dbReference>
<evidence type="ECO:0000256" key="6">
    <source>
        <dbReference type="ARBA" id="ARBA00022723"/>
    </source>
</evidence>
<evidence type="ECO:0000256" key="7">
    <source>
        <dbReference type="ARBA" id="ARBA00022801"/>
    </source>
</evidence>
<proteinExistence type="inferred from homology"/>
<evidence type="ECO:0000313" key="13">
    <source>
        <dbReference type="Proteomes" id="UP001155483"/>
    </source>
</evidence>
<reference evidence="12" key="2">
    <citation type="submission" date="2023-04" db="EMBL/GenBank/DDBJ databases">
        <title>Paracnuella aquatica gen. nov., sp. nov., a member of the family Chitinophagaceae isolated from a hot spring.</title>
        <authorList>
            <person name="Wang C."/>
        </authorList>
    </citation>
    <scope>NUCLEOTIDE SEQUENCE</scope>
    <source>
        <strain evidence="12">LB-8</strain>
    </source>
</reference>
<comment type="similarity">
    <text evidence="3 10">Belongs to the peptidase M24B family.</text>
</comment>
<keyword evidence="5" id="KW-0645">Protease</keyword>
<dbReference type="InterPro" id="IPR001131">
    <property type="entry name" value="Peptidase_M24B_aminopep-P_CS"/>
</dbReference>
<dbReference type="PANTHER" id="PTHR43226">
    <property type="entry name" value="XAA-PRO AMINOPEPTIDASE 3"/>
    <property type="match status" value="1"/>
</dbReference>
<dbReference type="SMART" id="SM01011">
    <property type="entry name" value="AMP_N"/>
    <property type="match status" value="1"/>
</dbReference>
<dbReference type="EMBL" id="JAOTIF010000002">
    <property type="protein sequence ID" value="MCU7548737.1"/>
    <property type="molecule type" value="Genomic_DNA"/>
</dbReference>
<dbReference type="InterPro" id="IPR052433">
    <property type="entry name" value="X-Pro_dipept-like"/>
</dbReference>
<evidence type="ECO:0000259" key="11">
    <source>
        <dbReference type="SMART" id="SM01011"/>
    </source>
</evidence>
<keyword evidence="8" id="KW-0482">Metalloprotease</keyword>
<accession>A0A9X3BH04</accession>
<dbReference type="Pfam" id="PF05195">
    <property type="entry name" value="AMP_N"/>
    <property type="match status" value="1"/>
</dbReference>
<comment type="catalytic activity">
    <reaction evidence="1">
        <text>Release of any N-terminal amino acid, including proline, that is linked to proline, even from a dipeptide or tripeptide.</text>
        <dbReference type="EC" id="3.4.11.9"/>
    </reaction>
</comment>
<dbReference type="CDD" id="cd01087">
    <property type="entry name" value="Prolidase"/>
    <property type="match status" value="1"/>
</dbReference>
<keyword evidence="12" id="KW-0031">Aminopeptidase</keyword>
<dbReference type="InterPro" id="IPR007865">
    <property type="entry name" value="Aminopep_P_N"/>
</dbReference>
<dbReference type="InterPro" id="IPR029149">
    <property type="entry name" value="Creatin/AminoP/Spt16_N"/>
</dbReference>
<dbReference type="SUPFAM" id="SSF53092">
    <property type="entry name" value="Creatinase/prolidase N-terminal domain"/>
    <property type="match status" value="1"/>
</dbReference>
<dbReference type="EC" id="3.4.11.9" evidence="4"/>
<protein>
    <recommendedName>
        <fullName evidence="4">Xaa-Pro aminopeptidase</fullName>
        <ecNumber evidence="4">3.4.11.9</ecNumber>
    </recommendedName>
</protein>
<dbReference type="RefSeq" id="WP_279296180.1">
    <property type="nucleotide sequence ID" value="NZ_JAOTIF010000002.1"/>
</dbReference>
<comment type="cofactor">
    <cofactor evidence="2">
        <name>Mn(2+)</name>
        <dbReference type="ChEBI" id="CHEBI:29035"/>
    </cofactor>
</comment>
<evidence type="ECO:0000256" key="4">
    <source>
        <dbReference type="ARBA" id="ARBA00012574"/>
    </source>
</evidence>
<dbReference type="Pfam" id="PF00557">
    <property type="entry name" value="Peptidase_M24"/>
    <property type="match status" value="1"/>
</dbReference>
<organism evidence="12 13">
    <name type="scientific">Paraflavisolibacter caeni</name>
    <dbReference type="NCBI Taxonomy" id="2982496"/>
    <lineage>
        <taxon>Bacteria</taxon>
        <taxon>Pseudomonadati</taxon>
        <taxon>Bacteroidota</taxon>
        <taxon>Chitinophagia</taxon>
        <taxon>Chitinophagales</taxon>
        <taxon>Chitinophagaceae</taxon>
        <taxon>Paraflavisolibacter</taxon>
    </lineage>
</organism>
<feature type="domain" description="Aminopeptidase P N-terminal" evidence="11">
    <location>
        <begin position="6"/>
        <end position="142"/>
    </location>
</feature>
<evidence type="ECO:0000256" key="3">
    <source>
        <dbReference type="ARBA" id="ARBA00008766"/>
    </source>
</evidence>
<gene>
    <name evidence="12" type="ORF">OCK74_06390</name>
</gene>
<evidence type="ECO:0000256" key="8">
    <source>
        <dbReference type="ARBA" id="ARBA00023049"/>
    </source>
</evidence>
<dbReference type="InterPro" id="IPR036005">
    <property type="entry name" value="Creatinase/aminopeptidase-like"/>
</dbReference>
<dbReference type="Gene3D" id="3.90.230.10">
    <property type="entry name" value="Creatinase/methionine aminopeptidase superfamily"/>
    <property type="match status" value="1"/>
</dbReference>
<dbReference type="SUPFAM" id="SSF55920">
    <property type="entry name" value="Creatinase/aminopeptidase"/>
    <property type="match status" value="1"/>
</dbReference>
<keyword evidence="13" id="KW-1185">Reference proteome</keyword>
<dbReference type="AlphaFoldDB" id="A0A9X3BH04"/>
<dbReference type="GO" id="GO:0005829">
    <property type="term" value="C:cytosol"/>
    <property type="evidence" value="ECO:0007669"/>
    <property type="project" value="TreeGrafter"/>
</dbReference>
<reference evidence="12" key="1">
    <citation type="submission" date="2022-09" db="EMBL/GenBank/DDBJ databases">
        <authorList>
            <person name="Yuan C."/>
            <person name="Ke Z."/>
        </authorList>
    </citation>
    <scope>NUCLEOTIDE SEQUENCE</scope>
    <source>
        <strain evidence="12">LB-8</strain>
    </source>
</reference>
<dbReference type="Proteomes" id="UP001155483">
    <property type="component" value="Unassembled WGS sequence"/>
</dbReference>
<dbReference type="InterPro" id="IPR000994">
    <property type="entry name" value="Pept_M24"/>
</dbReference>
<evidence type="ECO:0000256" key="2">
    <source>
        <dbReference type="ARBA" id="ARBA00001936"/>
    </source>
</evidence>
<evidence type="ECO:0000313" key="12">
    <source>
        <dbReference type="EMBL" id="MCU7548737.1"/>
    </source>
</evidence>
<dbReference type="GO" id="GO:0070006">
    <property type="term" value="F:metalloaminopeptidase activity"/>
    <property type="evidence" value="ECO:0007669"/>
    <property type="project" value="InterPro"/>
</dbReference>
<keyword evidence="7" id="KW-0378">Hydrolase</keyword>
<dbReference type="GO" id="GO:0006508">
    <property type="term" value="P:proteolysis"/>
    <property type="evidence" value="ECO:0007669"/>
    <property type="project" value="UniProtKB-KW"/>
</dbReference>